<reference evidence="2" key="1">
    <citation type="journal article" date="2013" name="Genome Announc.">
        <title>Draft genome sequence of the grapevine dieback fungus Eutypa lata UCR-EL1.</title>
        <authorList>
            <person name="Blanco-Ulate B."/>
            <person name="Rolshausen P.E."/>
            <person name="Cantu D."/>
        </authorList>
    </citation>
    <scope>NUCLEOTIDE SEQUENCE [LARGE SCALE GENOMIC DNA]</scope>
    <source>
        <strain evidence="2">UCR-EL1</strain>
    </source>
</reference>
<proteinExistence type="predicted"/>
<dbReference type="EMBL" id="KB707419">
    <property type="protein sequence ID" value="EMR62565.1"/>
    <property type="molecule type" value="Genomic_DNA"/>
</dbReference>
<gene>
    <name evidence="1" type="ORF">UCREL1_10516</name>
</gene>
<dbReference type="AlphaFoldDB" id="M7T7E4"/>
<dbReference type="OrthoDB" id="2151789at2759"/>
<organism evidence="1 2">
    <name type="scientific">Eutypa lata (strain UCR-EL1)</name>
    <name type="common">Grapevine dieback disease fungus</name>
    <name type="synonym">Eutypa armeniacae</name>
    <dbReference type="NCBI Taxonomy" id="1287681"/>
    <lineage>
        <taxon>Eukaryota</taxon>
        <taxon>Fungi</taxon>
        <taxon>Dikarya</taxon>
        <taxon>Ascomycota</taxon>
        <taxon>Pezizomycotina</taxon>
        <taxon>Sordariomycetes</taxon>
        <taxon>Xylariomycetidae</taxon>
        <taxon>Xylariales</taxon>
        <taxon>Diatrypaceae</taxon>
        <taxon>Eutypa</taxon>
    </lineage>
</organism>
<dbReference type="KEGG" id="ela:UCREL1_10516"/>
<sequence length="271" mass="30236">MRTFEQTPIWDGKCIFPKSATDPLISAFINFVHGMTENPDGHIGILWTSSPEVKDIFAMAPLTTFDGDRNPGCLREFMAISGQKLMKRTTVAEELASFKLPAGKHDTWFTLTFKLDDRIIKKVPETLERLAEDLKALVPEGEFTVVFIIQPLPASFAKHSAARGGNLLGLDHVQEDSVLFLSMLKSETPELAQRALPLYKSAVEDIETYSKSVDGNVDFRYLNYCHSSQDPLATYGEESITKMREAAAKYDPSGVFQTRVPGGFKLPKIKQ</sequence>
<name>M7T7E4_EUTLA</name>
<dbReference type="eggNOG" id="KOG1231">
    <property type="taxonomic scope" value="Eukaryota"/>
</dbReference>
<dbReference type="Proteomes" id="UP000012174">
    <property type="component" value="Unassembled WGS sequence"/>
</dbReference>
<keyword evidence="2" id="KW-1185">Reference proteome</keyword>
<evidence type="ECO:0000313" key="1">
    <source>
        <dbReference type="EMBL" id="EMR62565.1"/>
    </source>
</evidence>
<dbReference type="HOGENOM" id="CLU_018354_1_4_1"/>
<accession>M7T7E4</accession>
<evidence type="ECO:0000313" key="2">
    <source>
        <dbReference type="Proteomes" id="UP000012174"/>
    </source>
</evidence>
<protein>
    <submittedName>
        <fullName evidence="1">Putative fad binding domain-containing protein</fullName>
    </submittedName>
</protein>